<dbReference type="Proteomes" id="UP000762676">
    <property type="component" value="Unassembled WGS sequence"/>
</dbReference>
<reference evidence="1 2" key="1">
    <citation type="journal article" date="2021" name="Elife">
        <title>Chloroplast acquisition without the gene transfer in kleptoplastic sea slugs, Plakobranchus ocellatus.</title>
        <authorList>
            <person name="Maeda T."/>
            <person name="Takahashi S."/>
            <person name="Yoshida T."/>
            <person name="Shimamura S."/>
            <person name="Takaki Y."/>
            <person name="Nagai Y."/>
            <person name="Toyoda A."/>
            <person name="Suzuki Y."/>
            <person name="Arimoto A."/>
            <person name="Ishii H."/>
            <person name="Satoh N."/>
            <person name="Nishiyama T."/>
            <person name="Hasebe M."/>
            <person name="Maruyama T."/>
            <person name="Minagawa J."/>
            <person name="Obokata J."/>
            <person name="Shigenobu S."/>
        </authorList>
    </citation>
    <scope>NUCLEOTIDE SEQUENCE [LARGE SCALE GENOMIC DNA]</scope>
</reference>
<dbReference type="EMBL" id="BMAT01004120">
    <property type="protein sequence ID" value="GFR68411.1"/>
    <property type="molecule type" value="Genomic_DNA"/>
</dbReference>
<gene>
    <name evidence="1" type="ORF">ElyMa_002020200</name>
</gene>
<dbReference type="AlphaFoldDB" id="A0AAV4F6J3"/>
<accession>A0AAV4F6J3</accession>
<evidence type="ECO:0000313" key="2">
    <source>
        <dbReference type="Proteomes" id="UP000762676"/>
    </source>
</evidence>
<protein>
    <submittedName>
        <fullName evidence="1">Uncharacterized protein</fullName>
    </submittedName>
</protein>
<comment type="caution">
    <text evidence="1">The sequence shown here is derived from an EMBL/GenBank/DDBJ whole genome shotgun (WGS) entry which is preliminary data.</text>
</comment>
<keyword evidence="2" id="KW-1185">Reference proteome</keyword>
<organism evidence="1 2">
    <name type="scientific">Elysia marginata</name>
    <dbReference type="NCBI Taxonomy" id="1093978"/>
    <lineage>
        <taxon>Eukaryota</taxon>
        <taxon>Metazoa</taxon>
        <taxon>Spiralia</taxon>
        <taxon>Lophotrochozoa</taxon>
        <taxon>Mollusca</taxon>
        <taxon>Gastropoda</taxon>
        <taxon>Heterobranchia</taxon>
        <taxon>Euthyneura</taxon>
        <taxon>Panpulmonata</taxon>
        <taxon>Sacoglossa</taxon>
        <taxon>Placobranchoidea</taxon>
        <taxon>Plakobranchidae</taxon>
        <taxon>Elysia</taxon>
    </lineage>
</organism>
<proteinExistence type="predicted"/>
<name>A0AAV4F6J3_9GAST</name>
<sequence length="157" mass="18025">MRLLSEKKGTKEGRQRNESIVKALFFTSEDTRLQLQISSAVLTIFKEYFCLFQTKAPLAHKLHDIHMECVRKFLCCFIKPEHIPTNLRKLTIDSIKDQSTNLPHTHRHVCIGHSNIKATSKLMDQVLQGYVSAAQLMLKKLPTHNSTLWTPTKPTTL</sequence>
<evidence type="ECO:0000313" key="1">
    <source>
        <dbReference type="EMBL" id="GFR68411.1"/>
    </source>
</evidence>